<feature type="chain" id="PRO_5004713552" evidence="4">
    <location>
        <begin position="18"/>
        <end position="274"/>
    </location>
</feature>
<organism evidence="6 7">
    <name type="scientific">Moniliophthora roreri (strain MCA 2997)</name>
    <name type="common">Cocoa frosty pod rot fungus</name>
    <name type="synonym">Crinipellis roreri</name>
    <dbReference type="NCBI Taxonomy" id="1381753"/>
    <lineage>
        <taxon>Eukaryota</taxon>
        <taxon>Fungi</taxon>
        <taxon>Dikarya</taxon>
        <taxon>Basidiomycota</taxon>
        <taxon>Agaricomycotina</taxon>
        <taxon>Agaricomycetes</taxon>
        <taxon>Agaricomycetidae</taxon>
        <taxon>Agaricales</taxon>
        <taxon>Marasmiineae</taxon>
        <taxon>Marasmiaceae</taxon>
        <taxon>Moniliophthora</taxon>
    </lineage>
</organism>
<dbReference type="GO" id="GO:0031505">
    <property type="term" value="P:fungal-type cell wall organization"/>
    <property type="evidence" value="ECO:0007669"/>
    <property type="project" value="TreeGrafter"/>
</dbReference>
<protein>
    <submittedName>
        <fullName evidence="6">Cell wall glucanase</fullName>
    </submittedName>
</protein>
<evidence type="ECO:0000256" key="1">
    <source>
        <dbReference type="ARBA" id="ARBA00022729"/>
    </source>
</evidence>
<evidence type="ECO:0000313" key="6">
    <source>
        <dbReference type="EMBL" id="ESK94854.1"/>
    </source>
</evidence>
<keyword evidence="2" id="KW-0378">Hydrolase</keyword>
<dbReference type="EMBL" id="AWSO01000119">
    <property type="protein sequence ID" value="ESK94854.1"/>
    <property type="molecule type" value="Genomic_DNA"/>
</dbReference>
<dbReference type="GO" id="GO:0005975">
    <property type="term" value="P:carbohydrate metabolic process"/>
    <property type="evidence" value="ECO:0007669"/>
    <property type="project" value="InterPro"/>
</dbReference>
<dbReference type="HOGENOM" id="CLU_090399_0_0_1"/>
<evidence type="ECO:0000259" key="5">
    <source>
        <dbReference type="PROSITE" id="PS51762"/>
    </source>
</evidence>
<accession>V2YT65</accession>
<dbReference type="AlphaFoldDB" id="V2YT65"/>
<dbReference type="Gene3D" id="2.60.120.200">
    <property type="match status" value="1"/>
</dbReference>
<reference evidence="6 7" key="1">
    <citation type="journal article" date="2014" name="BMC Genomics">
        <title>Genome and secretome analysis of the hemibiotrophic fungal pathogen, Moniliophthora roreri, which causes frosty pod rot disease of cacao: mechanisms of the biotrophic and necrotrophic phases.</title>
        <authorList>
            <person name="Meinhardt L.W."/>
            <person name="Costa G.G.L."/>
            <person name="Thomazella D.P.T."/>
            <person name="Teixeira P.J.P.L."/>
            <person name="Carazzolle M.F."/>
            <person name="Schuster S.C."/>
            <person name="Carlson J.E."/>
            <person name="Guiltinan M.J."/>
            <person name="Mieczkowski P."/>
            <person name="Farmer A."/>
            <person name="Ramaraj T."/>
            <person name="Crozier J."/>
            <person name="Davis R.E."/>
            <person name="Shao J."/>
            <person name="Melnick R.L."/>
            <person name="Pereira G.A.G."/>
            <person name="Bailey B.A."/>
        </authorList>
    </citation>
    <scope>NUCLEOTIDE SEQUENCE [LARGE SCALE GENOMIC DNA]</scope>
    <source>
        <strain evidence="6 7">MCA 2997</strain>
    </source>
</reference>
<feature type="domain" description="GH16" evidence="5">
    <location>
        <begin position="40"/>
        <end position="264"/>
    </location>
</feature>
<gene>
    <name evidence="6" type="ORF">Moror_14127</name>
</gene>
<dbReference type="InterPro" id="IPR013320">
    <property type="entry name" value="ConA-like_dom_sf"/>
</dbReference>
<keyword evidence="1 4" id="KW-0732">Signal</keyword>
<comment type="caution">
    <text evidence="6">The sequence shown here is derived from an EMBL/GenBank/DDBJ whole genome shotgun (WGS) entry which is preliminary data.</text>
</comment>
<dbReference type="Pfam" id="PF00722">
    <property type="entry name" value="Glyco_hydro_16"/>
    <property type="match status" value="1"/>
</dbReference>
<dbReference type="GO" id="GO:0004553">
    <property type="term" value="F:hydrolase activity, hydrolyzing O-glycosyl compounds"/>
    <property type="evidence" value="ECO:0007669"/>
    <property type="project" value="InterPro"/>
</dbReference>
<evidence type="ECO:0000313" key="7">
    <source>
        <dbReference type="Proteomes" id="UP000017559"/>
    </source>
</evidence>
<sequence>MLRFLLFLALCTFSALAYPTNGRRADSHCQPSRITFDTSSTVSHIEDPDPFSSPFVCLGSPESCKISEAGLELHLLPPAGPVTRQGNVNNVVSEGATVNSTFVLRYGKVTFEIQTATEPGSVTAMILVDAMNSGDQVQGDEIDLEFLSSHLTTWQTNMFSPKPEDSSPHYGMFNGKHHLPKGSSTAEVHSYSIARDEDKIVWSIDGINVRTLRREDCYVNGVELWPNHDLRLSMGLWDASNPVGTSNWAGGPIRWEEAKGPIAAVVKSVAVECW</sequence>
<keyword evidence="3" id="KW-0326">Glycosidase</keyword>
<keyword evidence="7" id="KW-1185">Reference proteome</keyword>
<dbReference type="PANTHER" id="PTHR10963:SF22">
    <property type="entry name" value="GLYCOSIDASE CRH2-RELATED"/>
    <property type="match status" value="1"/>
</dbReference>
<feature type="signal peptide" evidence="4">
    <location>
        <begin position="1"/>
        <end position="17"/>
    </location>
</feature>
<proteinExistence type="predicted"/>
<dbReference type="OrthoDB" id="4781at2759"/>
<dbReference type="SUPFAM" id="SSF49899">
    <property type="entry name" value="Concanavalin A-like lectins/glucanases"/>
    <property type="match status" value="1"/>
</dbReference>
<dbReference type="STRING" id="1381753.V2YT65"/>
<name>V2YT65_MONRO</name>
<dbReference type="GO" id="GO:0009277">
    <property type="term" value="C:fungal-type cell wall"/>
    <property type="evidence" value="ECO:0007669"/>
    <property type="project" value="TreeGrafter"/>
</dbReference>
<dbReference type="KEGG" id="mrr:Moror_14127"/>
<dbReference type="Proteomes" id="UP000017559">
    <property type="component" value="Unassembled WGS sequence"/>
</dbReference>
<dbReference type="GO" id="GO:0016757">
    <property type="term" value="F:glycosyltransferase activity"/>
    <property type="evidence" value="ECO:0007669"/>
    <property type="project" value="TreeGrafter"/>
</dbReference>
<evidence type="ECO:0000256" key="2">
    <source>
        <dbReference type="ARBA" id="ARBA00022801"/>
    </source>
</evidence>
<evidence type="ECO:0000256" key="3">
    <source>
        <dbReference type="ARBA" id="ARBA00023295"/>
    </source>
</evidence>
<evidence type="ECO:0000256" key="4">
    <source>
        <dbReference type="SAM" id="SignalP"/>
    </source>
</evidence>
<dbReference type="InterPro" id="IPR050546">
    <property type="entry name" value="Glycosyl_Hydrlase_16"/>
</dbReference>
<dbReference type="PANTHER" id="PTHR10963">
    <property type="entry name" value="GLYCOSYL HYDROLASE-RELATED"/>
    <property type="match status" value="1"/>
</dbReference>
<dbReference type="InterPro" id="IPR000757">
    <property type="entry name" value="Beta-glucanase-like"/>
</dbReference>
<dbReference type="PROSITE" id="PS51762">
    <property type="entry name" value="GH16_2"/>
    <property type="match status" value="1"/>
</dbReference>